<reference evidence="1 2" key="1">
    <citation type="submission" date="2017-10" db="EMBL/GenBank/DDBJ databases">
        <title>Streptomyces alboflavus Genome sequencing and assembly.</title>
        <authorList>
            <person name="Wang Y."/>
            <person name="Du B."/>
            <person name="Ding Y."/>
            <person name="Liu H."/>
            <person name="Hou Q."/>
            <person name="Liu K."/>
            <person name="Wang C."/>
            <person name="Yao L."/>
        </authorList>
    </citation>
    <scope>NUCLEOTIDE SEQUENCE [LARGE SCALE GENOMIC DNA]</scope>
    <source>
        <strain evidence="1 2">MDJK44</strain>
        <plasmid evidence="2">Plasmid pmdjk44.1</plasmid>
    </source>
</reference>
<organism evidence="1 2">
    <name type="scientific">Streptomyces alboflavus</name>
    <dbReference type="NCBI Taxonomy" id="67267"/>
    <lineage>
        <taxon>Bacteria</taxon>
        <taxon>Bacillati</taxon>
        <taxon>Actinomycetota</taxon>
        <taxon>Actinomycetes</taxon>
        <taxon>Kitasatosporales</taxon>
        <taxon>Streptomycetaceae</taxon>
        <taxon>Streptomyces</taxon>
    </lineage>
</organism>
<proteinExistence type="predicted"/>
<keyword evidence="1" id="KW-0614">Plasmid</keyword>
<name>A0A291W3L7_9ACTN</name>
<keyword evidence="2" id="KW-1185">Reference proteome</keyword>
<dbReference type="AlphaFoldDB" id="A0A291W3L7"/>
<accession>A0A291W3L7</accession>
<protein>
    <submittedName>
        <fullName evidence="1">Uncharacterized protein</fullName>
    </submittedName>
</protein>
<gene>
    <name evidence="1" type="ORF">SMD44_p10095</name>
</gene>
<geneLocation type="plasmid" evidence="2">
    <name>pmdjk44.1</name>
</geneLocation>
<sequence>MLRSCVLPRLEQVDAQNVHSVYEMSIEVQVKRER</sequence>
<evidence type="ECO:0000313" key="2">
    <source>
        <dbReference type="Proteomes" id="UP000195880"/>
    </source>
</evidence>
<dbReference type="EMBL" id="CP023976">
    <property type="protein sequence ID" value="ATM24594.1"/>
    <property type="molecule type" value="Genomic_DNA"/>
</dbReference>
<dbReference type="KEGG" id="salf:SMD44_p10095"/>
<dbReference type="Proteomes" id="UP000195880">
    <property type="component" value="Plasmid pMDJK44.1"/>
</dbReference>
<evidence type="ECO:0000313" key="1">
    <source>
        <dbReference type="EMBL" id="ATM24594.1"/>
    </source>
</evidence>